<keyword evidence="2" id="KW-1185">Reference proteome</keyword>
<name>A0A2Z6P2B2_TRISU</name>
<sequence length="122" mass="13424">MLQLGAATASNWGENVFQLMLFKTKHHSSSQDTVININNEFQKEDNSNPTKTIGNKAIKASVVVDTKNGEYVLKLTTVKTDSTTTAEQAKETAAILLSQAALLRQLGEKLLIQPEFFKSLDI</sequence>
<proteinExistence type="predicted"/>
<dbReference type="AlphaFoldDB" id="A0A2Z6P2B2"/>
<dbReference type="EMBL" id="DF974791">
    <property type="protein sequence ID" value="GAU50524.1"/>
    <property type="molecule type" value="Genomic_DNA"/>
</dbReference>
<dbReference type="Proteomes" id="UP000242715">
    <property type="component" value="Unassembled WGS sequence"/>
</dbReference>
<reference evidence="2" key="1">
    <citation type="journal article" date="2017" name="Front. Plant Sci.">
        <title>Climate Clever Clovers: New Paradigm to Reduce the Environmental Footprint of Ruminants by Breeding Low Methanogenic Forages Utilizing Haplotype Variation.</title>
        <authorList>
            <person name="Kaur P."/>
            <person name="Appels R."/>
            <person name="Bayer P.E."/>
            <person name="Keeble-Gagnere G."/>
            <person name="Wang J."/>
            <person name="Hirakawa H."/>
            <person name="Shirasawa K."/>
            <person name="Vercoe P."/>
            <person name="Stefanova K."/>
            <person name="Durmic Z."/>
            <person name="Nichols P."/>
            <person name="Revell C."/>
            <person name="Isobe S.N."/>
            <person name="Edwards D."/>
            <person name="Erskine W."/>
        </authorList>
    </citation>
    <scope>NUCLEOTIDE SEQUENCE [LARGE SCALE GENOMIC DNA]</scope>
    <source>
        <strain evidence="2">cv. Daliak</strain>
    </source>
</reference>
<evidence type="ECO:0000313" key="1">
    <source>
        <dbReference type="EMBL" id="GAU50524.1"/>
    </source>
</evidence>
<evidence type="ECO:0000313" key="2">
    <source>
        <dbReference type="Proteomes" id="UP000242715"/>
    </source>
</evidence>
<accession>A0A2Z6P2B2</accession>
<organism evidence="1 2">
    <name type="scientific">Trifolium subterraneum</name>
    <name type="common">Subterranean clover</name>
    <dbReference type="NCBI Taxonomy" id="3900"/>
    <lineage>
        <taxon>Eukaryota</taxon>
        <taxon>Viridiplantae</taxon>
        <taxon>Streptophyta</taxon>
        <taxon>Embryophyta</taxon>
        <taxon>Tracheophyta</taxon>
        <taxon>Spermatophyta</taxon>
        <taxon>Magnoliopsida</taxon>
        <taxon>eudicotyledons</taxon>
        <taxon>Gunneridae</taxon>
        <taxon>Pentapetalae</taxon>
        <taxon>rosids</taxon>
        <taxon>fabids</taxon>
        <taxon>Fabales</taxon>
        <taxon>Fabaceae</taxon>
        <taxon>Papilionoideae</taxon>
        <taxon>50 kb inversion clade</taxon>
        <taxon>NPAAA clade</taxon>
        <taxon>Hologalegina</taxon>
        <taxon>IRL clade</taxon>
        <taxon>Trifolieae</taxon>
        <taxon>Trifolium</taxon>
    </lineage>
</organism>
<protein>
    <submittedName>
        <fullName evidence="1">Uncharacterized protein</fullName>
    </submittedName>
</protein>
<gene>
    <name evidence="1" type="ORF">TSUD_177740</name>
</gene>
<dbReference type="OrthoDB" id="10514327at2759"/>